<evidence type="ECO:0000256" key="3">
    <source>
        <dbReference type="ARBA" id="ARBA00009562"/>
    </source>
</evidence>
<dbReference type="KEGG" id="dtm:BJL86_1436"/>
<evidence type="ECO:0000256" key="12">
    <source>
        <dbReference type="ARBA" id="ARBA00023239"/>
    </source>
</evidence>
<dbReference type="SUPFAM" id="SSF56322">
    <property type="entry name" value="ADC synthase"/>
    <property type="match status" value="1"/>
</dbReference>
<dbReference type="InterPro" id="IPR005801">
    <property type="entry name" value="ADC_synthase"/>
</dbReference>
<sequence>MSLPHGEHVTGRGTFRELATKHRVVPVVRSLLADAETPLSVYDKLAGDRPGTFLLESAENGRSWSRWSFVGCGCRAALTVDAEGRANWLGQVPEGAPTHNDPLQALAETLELLSTEPIEGLPPLSSGLVGYMSYEVVRRIERLGNHTVDDLKLPEMMQMLASEVAALDHHTGRIYLIANAVNWNGTDEHVDEAYDDAVQRVNALARKLAEPTPSSVSEFDFVEPNIRRQQSKQQYMDTVSHVVEEIKAGEAFQVVPSQRFEIDTRASARDIYRVLRNINPSPYMYLMNFPDGEGEDGFGSTAFSVVGSSPEALVKVQAGRAEMHPIAGSRPRGADEAEDVRLESELAADEKENAEHLMLVDLARNDLGRVSTPGSVSVPTLLHIERYSHIMHIVSTVTSELAEGKTALDAVLSTFPAGTLSGSPKPRAMEIIEEREISRRGVYGGTVGYFDFAGNSDLAIAIRTALLKDGTAYVQAGAGVVADSDPETEETETQNKAKAVLRAVAAADTMRHVGDARIEDR</sequence>
<evidence type="ECO:0000256" key="2">
    <source>
        <dbReference type="ARBA" id="ARBA00004873"/>
    </source>
</evidence>
<comment type="function">
    <text evidence="13 15">Part of a heterotetrameric complex that catalyzes the two-step biosynthesis of anthranilate, an intermediate in the biosynthesis of L-tryptophan. In the first step, the glutamine-binding beta subunit (TrpG) of anthranilate synthase (AS) provides the glutamine amidotransferase activity which generates ammonia as a substrate that, along with chorismate, is used in the second step, catalyzed by the large alpha subunit of AS (TrpE) to produce anthranilate. In the absence of TrpG, TrpE can synthesize anthranilate directly from chorismate and high concentrations of ammonia.</text>
</comment>
<reference evidence="18 19" key="1">
    <citation type="submission" date="2016-06" db="EMBL/GenBank/DDBJ databases">
        <title>Complete genome sequence of a saline-alkali tolerant type strain Dietzia timorensis ID05-A0528T.</title>
        <authorList>
            <person name="Wu X."/>
        </authorList>
    </citation>
    <scope>NUCLEOTIDE SEQUENCE [LARGE SCALE GENOMIC DNA]</scope>
    <source>
        <strain evidence="18 19">ID05-A0528</strain>
    </source>
</reference>
<dbReference type="OrthoDB" id="3518032at2"/>
<keyword evidence="19" id="KW-1185">Reference proteome</keyword>
<evidence type="ECO:0000313" key="19">
    <source>
        <dbReference type="Proteomes" id="UP000186104"/>
    </source>
</evidence>
<dbReference type="GO" id="GO:0004049">
    <property type="term" value="F:anthranilate synthase activity"/>
    <property type="evidence" value="ECO:0007669"/>
    <property type="project" value="UniProtKB-EC"/>
</dbReference>
<dbReference type="GO" id="GO:0000162">
    <property type="term" value="P:L-tryptophan biosynthetic process"/>
    <property type="evidence" value="ECO:0007669"/>
    <property type="project" value="UniProtKB-UniPathway"/>
</dbReference>
<keyword evidence="9 15" id="KW-0822">Tryptophan biosynthesis</keyword>
<dbReference type="InterPro" id="IPR019999">
    <property type="entry name" value="Anth_synth_I-like"/>
</dbReference>
<dbReference type="InterPro" id="IPR015890">
    <property type="entry name" value="Chorismate_C"/>
</dbReference>
<evidence type="ECO:0000256" key="15">
    <source>
        <dbReference type="RuleBase" id="RU364045"/>
    </source>
</evidence>
<keyword evidence="12 15" id="KW-0456">Lyase</keyword>
<dbReference type="PRINTS" id="PR00095">
    <property type="entry name" value="ANTSNTHASEI"/>
</dbReference>
<accession>A0A173LL28</accession>
<comment type="subunit">
    <text evidence="4 15">Heterotetramer consisting of two non-identical subunits: a beta subunit (TrpG) and a large alpha subunit (TrpE).</text>
</comment>
<proteinExistence type="inferred from homology"/>
<comment type="catalytic activity">
    <reaction evidence="14 15">
        <text>chorismate + L-glutamine = anthranilate + pyruvate + L-glutamate + H(+)</text>
        <dbReference type="Rhea" id="RHEA:21732"/>
        <dbReference type="ChEBI" id="CHEBI:15361"/>
        <dbReference type="ChEBI" id="CHEBI:15378"/>
        <dbReference type="ChEBI" id="CHEBI:16567"/>
        <dbReference type="ChEBI" id="CHEBI:29748"/>
        <dbReference type="ChEBI" id="CHEBI:29985"/>
        <dbReference type="ChEBI" id="CHEBI:58359"/>
        <dbReference type="EC" id="4.1.3.27"/>
    </reaction>
</comment>
<name>A0A173LL28_9ACTN</name>
<dbReference type="Proteomes" id="UP000186104">
    <property type="component" value="Chromosome"/>
</dbReference>
<dbReference type="Pfam" id="PF04715">
    <property type="entry name" value="Anth_synt_I_N"/>
    <property type="match status" value="1"/>
</dbReference>
<dbReference type="STRING" id="499555.BJL86_1436"/>
<protein>
    <recommendedName>
        <fullName evidence="6 15">Anthranilate synthase component 1</fullName>
        <ecNumber evidence="5 15">4.1.3.27</ecNumber>
    </recommendedName>
</protein>
<organism evidence="18 19">
    <name type="scientific">Dietzia timorensis</name>
    <dbReference type="NCBI Taxonomy" id="499555"/>
    <lineage>
        <taxon>Bacteria</taxon>
        <taxon>Bacillati</taxon>
        <taxon>Actinomycetota</taxon>
        <taxon>Actinomycetes</taxon>
        <taxon>Mycobacteriales</taxon>
        <taxon>Dietziaceae</taxon>
        <taxon>Dietzia</taxon>
    </lineage>
</organism>
<evidence type="ECO:0000259" key="17">
    <source>
        <dbReference type="Pfam" id="PF04715"/>
    </source>
</evidence>
<dbReference type="NCBIfam" id="TIGR00564">
    <property type="entry name" value="trpE_most"/>
    <property type="match status" value="1"/>
</dbReference>
<dbReference type="EC" id="4.1.3.27" evidence="5 15"/>
<dbReference type="InterPro" id="IPR006805">
    <property type="entry name" value="Anth_synth_I_N"/>
</dbReference>
<comment type="pathway">
    <text evidence="2 15">Amino-acid biosynthesis; L-tryptophan biosynthesis; L-tryptophan from chorismate: step 1/5.</text>
</comment>
<evidence type="ECO:0000256" key="1">
    <source>
        <dbReference type="ARBA" id="ARBA00001946"/>
    </source>
</evidence>
<keyword evidence="7 15" id="KW-0028">Amino-acid biosynthesis</keyword>
<comment type="cofactor">
    <cofactor evidence="1 15">
        <name>Mg(2+)</name>
        <dbReference type="ChEBI" id="CHEBI:18420"/>
    </cofactor>
</comment>
<evidence type="ECO:0000256" key="8">
    <source>
        <dbReference type="ARBA" id="ARBA00022723"/>
    </source>
</evidence>
<evidence type="ECO:0000256" key="5">
    <source>
        <dbReference type="ARBA" id="ARBA00012266"/>
    </source>
</evidence>
<keyword evidence="8 15" id="KW-0479">Metal-binding</keyword>
<feature type="domain" description="Anthranilate synthase component I N-terminal" evidence="17">
    <location>
        <begin position="34"/>
        <end position="176"/>
    </location>
</feature>
<dbReference type="GO" id="GO:0046872">
    <property type="term" value="F:metal ion binding"/>
    <property type="evidence" value="ECO:0007669"/>
    <property type="project" value="UniProtKB-KW"/>
</dbReference>
<evidence type="ECO:0000256" key="10">
    <source>
        <dbReference type="ARBA" id="ARBA00022842"/>
    </source>
</evidence>
<dbReference type="PANTHER" id="PTHR11236:SF46">
    <property type="entry name" value="ANTHRANILATE SYNTHASE COMPONENT 1"/>
    <property type="match status" value="1"/>
</dbReference>
<evidence type="ECO:0000313" key="18">
    <source>
        <dbReference type="EMBL" id="ANI92218.1"/>
    </source>
</evidence>
<dbReference type="InterPro" id="IPR005256">
    <property type="entry name" value="Anth_synth_I_PabB"/>
</dbReference>
<keyword evidence="10 15" id="KW-0460">Magnesium</keyword>
<evidence type="ECO:0000256" key="7">
    <source>
        <dbReference type="ARBA" id="ARBA00022605"/>
    </source>
</evidence>
<evidence type="ECO:0000256" key="9">
    <source>
        <dbReference type="ARBA" id="ARBA00022822"/>
    </source>
</evidence>
<dbReference type="NCBIfam" id="NF010086">
    <property type="entry name" value="PRK13571.1"/>
    <property type="match status" value="1"/>
</dbReference>
<dbReference type="Gene3D" id="3.60.120.10">
    <property type="entry name" value="Anthranilate synthase"/>
    <property type="match status" value="1"/>
</dbReference>
<evidence type="ECO:0000256" key="13">
    <source>
        <dbReference type="ARBA" id="ARBA00025634"/>
    </source>
</evidence>
<comment type="similarity">
    <text evidence="3 15">Belongs to the anthranilate synthase component I family.</text>
</comment>
<evidence type="ECO:0000256" key="11">
    <source>
        <dbReference type="ARBA" id="ARBA00023141"/>
    </source>
</evidence>
<dbReference type="EMBL" id="CP015961">
    <property type="protein sequence ID" value="ANI92218.1"/>
    <property type="molecule type" value="Genomic_DNA"/>
</dbReference>
<gene>
    <name evidence="15" type="primary">trpE</name>
    <name evidence="18" type="ORF">BJL86_1436</name>
</gene>
<evidence type="ECO:0000256" key="14">
    <source>
        <dbReference type="ARBA" id="ARBA00047683"/>
    </source>
</evidence>
<feature type="domain" description="Chorismate-utilising enzyme C-terminal" evidence="16">
    <location>
        <begin position="232"/>
        <end position="496"/>
    </location>
</feature>
<dbReference type="Pfam" id="PF00425">
    <property type="entry name" value="Chorismate_bind"/>
    <property type="match status" value="1"/>
</dbReference>
<dbReference type="UniPathway" id="UPA00035">
    <property type="reaction ID" value="UER00040"/>
</dbReference>
<evidence type="ECO:0000256" key="6">
    <source>
        <dbReference type="ARBA" id="ARBA00020653"/>
    </source>
</evidence>
<dbReference type="AlphaFoldDB" id="A0A173LL28"/>
<dbReference type="PANTHER" id="PTHR11236">
    <property type="entry name" value="AMINOBENZOATE/ANTHRANILATE SYNTHASE"/>
    <property type="match status" value="1"/>
</dbReference>
<evidence type="ECO:0000256" key="4">
    <source>
        <dbReference type="ARBA" id="ARBA00011575"/>
    </source>
</evidence>
<keyword evidence="11 15" id="KW-0057">Aromatic amino acid biosynthesis</keyword>
<evidence type="ECO:0000259" key="16">
    <source>
        <dbReference type="Pfam" id="PF00425"/>
    </source>
</evidence>